<dbReference type="EMBL" id="JANPWB010000005">
    <property type="protein sequence ID" value="KAJ1187315.1"/>
    <property type="molecule type" value="Genomic_DNA"/>
</dbReference>
<keyword evidence="7" id="KW-1015">Disulfide bond</keyword>
<evidence type="ECO:0000313" key="17">
    <source>
        <dbReference type="Proteomes" id="UP001066276"/>
    </source>
</evidence>
<feature type="signal peptide" evidence="14">
    <location>
        <begin position="1"/>
        <end position="15"/>
    </location>
</feature>
<dbReference type="InterPro" id="IPR036880">
    <property type="entry name" value="Kunitz_BPTI_sf"/>
</dbReference>
<comment type="subcellular location">
    <subcellularLocation>
        <location evidence="1">Secreted</location>
    </subcellularLocation>
</comment>
<dbReference type="CDD" id="cd22614">
    <property type="entry name" value="Kunitz_TFPI1_2-like"/>
    <property type="match status" value="1"/>
</dbReference>
<keyword evidence="4 14" id="KW-0732">Signal</keyword>
<name>A0AAV7UEC8_PLEWA</name>
<keyword evidence="3" id="KW-0646">Protease inhibitor</keyword>
<evidence type="ECO:0000256" key="9">
    <source>
        <dbReference type="ARBA" id="ARBA00057773"/>
    </source>
</evidence>
<dbReference type="PANTHER" id="PTHR10083">
    <property type="entry name" value="KUNITZ-TYPE PROTEASE INHIBITOR-RELATED"/>
    <property type="match status" value="1"/>
</dbReference>
<evidence type="ECO:0000256" key="7">
    <source>
        <dbReference type="ARBA" id="ARBA00023157"/>
    </source>
</evidence>
<feature type="domain" description="BPTI/Kunitz inhibitor" evidence="15">
    <location>
        <begin position="307"/>
        <end position="357"/>
    </location>
</feature>
<dbReference type="PRINTS" id="PR00759">
    <property type="entry name" value="BASICPTASE"/>
</dbReference>
<dbReference type="Proteomes" id="UP001066276">
    <property type="component" value="Chromosome 3_1"/>
</dbReference>
<comment type="caution">
    <text evidence="16">The sequence shown here is derived from an EMBL/GenBank/DDBJ whole genome shotgun (WGS) entry which is preliminary data.</text>
</comment>
<evidence type="ECO:0000256" key="4">
    <source>
        <dbReference type="ARBA" id="ARBA00022729"/>
    </source>
</evidence>
<feature type="domain" description="BPTI/Kunitz inhibitor" evidence="15">
    <location>
        <begin position="184"/>
        <end position="234"/>
    </location>
</feature>
<evidence type="ECO:0000256" key="6">
    <source>
        <dbReference type="ARBA" id="ARBA00022900"/>
    </source>
</evidence>
<evidence type="ECO:0000256" key="3">
    <source>
        <dbReference type="ARBA" id="ARBA00022690"/>
    </source>
</evidence>
<reference evidence="16" key="1">
    <citation type="journal article" date="2022" name="bioRxiv">
        <title>Sequencing and chromosome-scale assembly of the giantPleurodeles waltlgenome.</title>
        <authorList>
            <person name="Brown T."/>
            <person name="Elewa A."/>
            <person name="Iarovenko S."/>
            <person name="Subramanian E."/>
            <person name="Araus A.J."/>
            <person name="Petzold A."/>
            <person name="Susuki M."/>
            <person name="Suzuki K.-i.T."/>
            <person name="Hayashi T."/>
            <person name="Toyoda A."/>
            <person name="Oliveira C."/>
            <person name="Osipova E."/>
            <person name="Leigh N.D."/>
            <person name="Simon A."/>
            <person name="Yun M.H."/>
        </authorList>
    </citation>
    <scope>NUCLEOTIDE SEQUENCE</scope>
    <source>
        <strain evidence="16">20211129_DDA</strain>
        <tissue evidence="16">Liver</tissue>
    </source>
</reference>
<organism evidence="16 17">
    <name type="scientific">Pleurodeles waltl</name>
    <name type="common">Iberian ribbed newt</name>
    <dbReference type="NCBI Taxonomy" id="8319"/>
    <lineage>
        <taxon>Eukaryota</taxon>
        <taxon>Metazoa</taxon>
        <taxon>Chordata</taxon>
        <taxon>Craniata</taxon>
        <taxon>Vertebrata</taxon>
        <taxon>Euteleostomi</taxon>
        <taxon>Amphibia</taxon>
        <taxon>Batrachia</taxon>
        <taxon>Caudata</taxon>
        <taxon>Salamandroidea</taxon>
        <taxon>Salamandridae</taxon>
        <taxon>Pleurodelinae</taxon>
        <taxon>Pleurodeles</taxon>
    </lineage>
</organism>
<evidence type="ECO:0000256" key="2">
    <source>
        <dbReference type="ARBA" id="ARBA00022525"/>
    </source>
</evidence>
<dbReference type="PROSITE" id="PS00280">
    <property type="entry name" value="BPTI_KUNITZ_1"/>
    <property type="match status" value="2"/>
</dbReference>
<evidence type="ECO:0000256" key="1">
    <source>
        <dbReference type="ARBA" id="ARBA00004613"/>
    </source>
</evidence>
<gene>
    <name evidence="16" type="ORF">NDU88_004092</name>
</gene>
<dbReference type="GO" id="GO:0005615">
    <property type="term" value="C:extracellular space"/>
    <property type="evidence" value="ECO:0007669"/>
    <property type="project" value="TreeGrafter"/>
</dbReference>
<dbReference type="Gene3D" id="4.10.410.10">
    <property type="entry name" value="Pancreatic trypsin inhibitor Kunitz domain"/>
    <property type="match status" value="3"/>
</dbReference>
<dbReference type="SUPFAM" id="SSF57362">
    <property type="entry name" value="BPTI-like"/>
    <property type="match status" value="3"/>
</dbReference>
<dbReference type="InterPro" id="IPR050098">
    <property type="entry name" value="TFPI/VKTCI-like"/>
</dbReference>
<dbReference type="SMART" id="SM00131">
    <property type="entry name" value="KU"/>
    <property type="match status" value="3"/>
</dbReference>
<dbReference type="PROSITE" id="PS50279">
    <property type="entry name" value="BPTI_KUNITZ_2"/>
    <property type="match status" value="3"/>
</dbReference>
<evidence type="ECO:0000256" key="5">
    <source>
        <dbReference type="ARBA" id="ARBA00022737"/>
    </source>
</evidence>
<accession>A0AAV7UEC8</accession>
<evidence type="ECO:0000256" key="13">
    <source>
        <dbReference type="SAM" id="MobiDB-lite"/>
    </source>
</evidence>
<evidence type="ECO:0000256" key="10">
    <source>
        <dbReference type="ARBA" id="ARBA00073658"/>
    </source>
</evidence>
<evidence type="ECO:0000313" key="16">
    <source>
        <dbReference type="EMBL" id="KAJ1187315.1"/>
    </source>
</evidence>
<feature type="region of interest" description="Disordered" evidence="13">
    <location>
        <begin position="364"/>
        <end position="385"/>
    </location>
</feature>
<dbReference type="Pfam" id="PF00014">
    <property type="entry name" value="Kunitz_BPTI"/>
    <property type="match status" value="3"/>
</dbReference>
<dbReference type="FunFam" id="4.10.410.10:FF:000004">
    <property type="entry name" value="Tissue factor pathway inhibitor"/>
    <property type="match status" value="1"/>
</dbReference>
<proteinExistence type="predicted"/>
<keyword evidence="6" id="KW-0722">Serine protease inhibitor</keyword>
<keyword evidence="2" id="KW-0964">Secreted</keyword>
<dbReference type="InterPro" id="IPR002223">
    <property type="entry name" value="Kunitz_BPTI"/>
</dbReference>
<evidence type="ECO:0000256" key="12">
    <source>
        <dbReference type="ARBA" id="ARBA00081787"/>
    </source>
</evidence>
<evidence type="ECO:0000256" key="14">
    <source>
        <dbReference type="SAM" id="SignalP"/>
    </source>
</evidence>
<feature type="domain" description="BPTI/Kunitz inhibitor" evidence="15">
    <location>
        <begin position="112"/>
        <end position="162"/>
    </location>
</feature>
<dbReference type="PANTHER" id="PTHR10083:SF374">
    <property type="entry name" value="BPTI_KUNITZ INHIBITOR DOMAIN-CONTAINING PROTEIN"/>
    <property type="match status" value="1"/>
</dbReference>
<evidence type="ECO:0000256" key="8">
    <source>
        <dbReference type="ARBA" id="ARBA00023180"/>
    </source>
</evidence>
<evidence type="ECO:0000259" key="15">
    <source>
        <dbReference type="PROSITE" id="PS50279"/>
    </source>
</evidence>
<dbReference type="InterPro" id="IPR020901">
    <property type="entry name" value="Prtase_inh_Kunz-CS"/>
</dbReference>
<dbReference type="FunFam" id="4.10.410.10:FF:000012">
    <property type="entry name" value="Tissue factor pathway inhibitor"/>
    <property type="match status" value="1"/>
</dbReference>
<keyword evidence="8" id="KW-0325">Glycoprotein</keyword>
<sequence length="385" mass="43722">MFAAFALRIVHWTSAGVHKWSLSTAPWARGKGSPPQTQPRWWLVCGQNIFGGDLVCTTKINIMKIDRLSWPFVPLLLACFSCSVTKALEEEEEQQYNSDPDQQPLTLGHSFCGYKKESGPCKAILEKFFFNIHSRQCEVFEYGGCDGNENNFETLEECQEKCVVKDTPPKKKRGKFKQEKPSFCFLEEDPGICRGLITRYFYNKTSKKCEMFKYGGCLGNANNFKSIEDCQITCENQIPPVLNGQEEKTETLSYSLTFEVPAVSARSTVPPVLKGQEERTDIINDSLIFDIPAASARSADFQDRLLCQQPFDKGNCKANERRFYYHSYLRKCRPFLYSGCGGNENNFMSKKSCIKACKKDSVKLRRKKKKQSSKPSSEAIVLESA</sequence>
<dbReference type="GO" id="GO:0004867">
    <property type="term" value="F:serine-type endopeptidase inhibitor activity"/>
    <property type="evidence" value="ECO:0007669"/>
    <property type="project" value="UniProtKB-KW"/>
</dbReference>
<evidence type="ECO:0000256" key="11">
    <source>
        <dbReference type="ARBA" id="ARBA00081110"/>
    </source>
</evidence>
<feature type="chain" id="PRO_5043978461" description="Tissue factor pathway inhibitor" evidence="14">
    <location>
        <begin position="16"/>
        <end position="385"/>
    </location>
</feature>
<keyword evidence="5" id="KW-0677">Repeat</keyword>
<dbReference type="AlphaFoldDB" id="A0AAV7UEC8"/>
<keyword evidence="17" id="KW-1185">Reference proteome</keyword>
<protein>
    <recommendedName>
        <fullName evidence="10">Tissue factor pathway inhibitor</fullName>
    </recommendedName>
    <alternativeName>
        <fullName evidence="11">Extrinsic pathway inhibitor</fullName>
    </alternativeName>
    <alternativeName>
        <fullName evidence="12">Lipoprotein-associated coagulation inhibitor</fullName>
    </alternativeName>
</protein>
<dbReference type="CDD" id="cd22613">
    <property type="entry name" value="Kunitz_TFPI1_1-like"/>
    <property type="match status" value="1"/>
</dbReference>
<comment type="function">
    <text evidence="9">Inhibits factor X (X(a)) directly and, in a Xa-dependent way, inhibits VIIa/tissue factor activity, presumably by forming a quaternary Xa/LACI/VIIa/TF complex. It possesses an antithrombotic action and also the ability to associate with lipoproteins in plasma.</text>
</comment>